<dbReference type="AlphaFoldDB" id="A0A4U1D2Y2"/>
<dbReference type="SUPFAM" id="SSF81301">
    <property type="entry name" value="Nucleotidyltransferase"/>
    <property type="match status" value="1"/>
</dbReference>
<keyword evidence="3" id="KW-1185">Reference proteome</keyword>
<dbReference type="InterPro" id="IPR043519">
    <property type="entry name" value="NT_sf"/>
</dbReference>
<gene>
    <name evidence="2" type="ORF">FA727_11810</name>
</gene>
<name>A0A4U1D2Y2_9BACI</name>
<dbReference type="Proteomes" id="UP000307756">
    <property type="component" value="Unassembled WGS sequence"/>
</dbReference>
<sequence length="255" mass="29938">MSDWKVALEEFLKDWKDRDDVVGALVCGSYVTGNPSKRSDIDVHLILSEDADWRERGNQVVQGFLIEYFVNPPRQIREYFEDDFYSRRTMSMVQFMTGQTLFDKTGIIQELKDEAQEWINKEYGELNTTLLEMKKYAIWDALDNLKDCFEQERLDFQFVYYNSLAKLFSEYSQFLGLEAISFYQINSYLTDPTYLKKYLKKEFPDAEFKVGYVKALAEIDKQNMMKAYGVLVEHVLAKMGGFQIDGWKLRSSVDA</sequence>
<protein>
    <recommendedName>
        <fullName evidence="1">Polymerase nucleotidyl transferase domain-containing protein</fullName>
    </recommendedName>
</protein>
<dbReference type="RefSeq" id="WP_136831157.1">
    <property type="nucleotide sequence ID" value="NZ_SWBM01000002.1"/>
</dbReference>
<proteinExistence type="predicted"/>
<accession>A0A4U1D2Y2</accession>
<evidence type="ECO:0000259" key="1">
    <source>
        <dbReference type="Pfam" id="PF01909"/>
    </source>
</evidence>
<dbReference type="InterPro" id="IPR002934">
    <property type="entry name" value="Polymerase_NTP_transf_dom"/>
</dbReference>
<evidence type="ECO:0000313" key="2">
    <source>
        <dbReference type="EMBL" id="TKC16749.1"/>
    </source>
</evidence>
<dbReference type="Pfam" id="PF01909">
    <property type="entry name" value="NTP_transf_2"/>
    <property type="match status" value="1"/>
</dbReference>
<dbReference type="OrthoDB" id="43980at2"/>
<comment type="caution">
    <text evidence="2">The sequence shown here is derived from an EMBL/GenBank/DDBJ whole genome shotgun (WGS) entry which is preliminary data.</text>
</comment>
<dbReference type="EMBL" id="SWBM01000002">
    <property type="protein sequence ID" value="TKC16749.1"/>
    <property type="molecule type" value="Genomic_DNA"/>
</dbReference>
<feature type="domain" description="Polymerase nucleotidyl transferase" evidence="1">
    <location>
        <begin position="8"/>
        <end position="65"/>
    </location>
</feature>
<reference evidence="2 3" key="1">
    <citation type="journal article" date="2011" name="J. Microbiol.">
        <title>Bacillus kyonggiensis sp. nov., isolated from soil of a lettuce field.</title>
        <authorList>
            <person name="Dong K."/>
            <person name="Lee S."/>
        </authorList>
    </citation>
    <scope>NUCLEOTIDE SEQUENCE [LARGE SCALE GENOMIC DNA]</scope>
    <source>
        <strain evidence="2 3">NB22</strain>
    </source>
</reference>
<organism evidence="2 3">
    <name type="scientific">Robertmurraya kyonggiensis</name>
    <dbReference type="NCBI Taxonomy" id="1037680"/>
    <lineage>
        <taxon>Bacteria</taxon>
        <taxon>Bacillati</taxon>
        <taxon>Bacillota</taxon>
        <taxon>Bacilli</taxon>
        <taxon>Bacillales</taxon>
        <taxon>Bacillaceae</taxon>
        <taxon>Robertmurraya</taxon>
    </lineage>
</organism>
<evidence type="ECO:0000313" key="3">
    <source>
        <dbReference type="Proteomes" id="UP000307756"/>
    </source>
</evidence>
<dbReference type="Gene3D" id="3.30.460.10">
    <property type="entry name" value="Beta Polymerase, domain 2"/>
    <property type="match status" value="1"/>
</dbReference>
<dbReference type="GO" id="GO:0016779">
    <property type="term" value="F:nucleotidyltransferase activity"/>
    <property type="evidence" value="ECO:0007669"/>
    <property type="project" value="InterPro"/>
</dbReference>